<name>A0A3D0WAC8_9SPHN</name>
<organism evidence="3 4">
    <name type="scientific">Sphingomonas bacterium</name>
    <dbReference type="NCBI Taxonomy" id="1895847"/>
    <lineage>
        <taxon>Bacteria</taxon>
        <taxon>Pseudomonadati</taxon>
        <taxon>Pseudomonadota</taxon>
        <taxon>Alphaproteobacteria</taxon>
        <taxon>Sphingomonadales</taxon>
        <taxon>Sphingomonadaceae</taxon>
        <taxon>Sphingomonas</taxon>
    </lineage>
</organism>
<keyword evidence="2" id="KW-0274">FAD</keyword>
<dbReference type="Gene3D" id="3.50.50.60">
    <property type="entry name" value="FAD/NAD(P)-binding domain"/>
    <property type="match status" value="1"/>
</dbReference>
<protein>
    <submittedName>
        <fullName evidence="3">Tryptophan halogenase</fullName>
    </submittedName>
</protein>
<dbReference type="PIRSF" id="PIRSF011396">
    <property type="entry name" value="Trp_halogenase"/>
    <property type="match status" value="1"/>
</dbReference>
<evidence type="ECO:0000313" key="3">
    <source>
        <dbReference type="EMBL" id="HCB74944.1"/>
    </source>
</evidence>
<feature type="binding site" evidence="2">
    <location>
        <position position="346"/>
    </location>
    <ligand>
        <name>L-tryptophan</name>
        <dbReference type="ChEBI" id="CHEBI:57912"/>
    </ligand>
</feature>
<evidence type="ECO:0000256" key="2">
    <source>
        <dbReference type="PIRSR" id="PIRSR011396-2"/>
    </source>
</evidence>
<evidence type="ECO:0000313" key="4">
    <source>
        <dbReference type="Proteomes" id="UP000262699"/>
    </source>
</evidence>
<sequence length="517" mass="57336">MSGGEGAIRDVVIVGGGTAGWMIAAAAARYLDDGQRRITLIESDAIGTVGVGEATIPPILNFNALLGIDERDFVKATQASFKLGIEFVGWGRSGDRYIHPFGTYGRDIHGVAFHQLWRKFAGRPGVGPIDDYAMSIAAARAGRFAHPTADPRDPRSQLAYAYHFDAGLYAAFLRDYAEREGVSRVEGRIADVERDAASGDVRAVQLDDGRRIEGELWIDCSGFRSLLLGETMGVPFVDWSHWLPCDRAWAVPCARVDPLLPYTRSTARPAGWQWRIPLQHRTGNGHVFSSGFMTEETALDLLLANLDDAPAGDPRMLRFTAGRRAEPWRGNVVALGLAAGFLEPLESTSIHLVQHGIQLLFALFPDRRFTAVERAEYNRLMTAQFDAIRDFIILHYHATERRGEPFWDHVRTMPIPDTLAAKIALFREKGRVFRYDDELFAVPNWTAVMLGQGIVPRTHDPIADSLDDDRVLAMMVAHRRNCNAAAAVMPTHAAFIENLLHEGPVVRALGPHRNNDR</sequence>
<feature type="binding site" evidence="2">
    <location>
        <position position="82"/>
    </location>
    <ligand>
        <name>7-chloro-L-tryptophan</name>
        <dbReference type="ChEBI" id="CHEBI:58713"/>
    </ligand>
</feature>
<evidence type="ECO:0000256" key="1">
    <source>
        <dbReference type="PIRSR" id="PIRSR011396-1"/>
    </source>
</evidence>
<dbReference type="InterPro" id="IPR050816">
    <property type="entry name" value="Flavin-dep_Halogenase_NPB"/>
</dbReference>
<dbReference type="PANTHER" id="PTHR43747:SF4">
    <property type="entry name" value="FLAVIN-DEPENDENT TRYPTOPHAN HALOGENASE"/>
    <property type="match status" value="1"/>
</dbReference>
<feature type="binding site" evidence="2">
    <location>
        <position position="350"/>
    </location>
    <ligand>
        <name>FAD</name>
        <dbReference type="ChEBI" id="CHEBI:57692"/>
    </ligand>
</feature>
<dbReference type="Pfam" id="PF04820">
    <property type="entry name" value="Trp_halogenase"/>
    <property type="match status" value="1"/>
</dbReference>
<dbReference type="EMBL" id="DOYJ01000064">
    <property type="protein sequence ID" value="HCB74944.1"/>
    <property type="molecule type" value="Genomic_DNA"/>
</dbReference>
<keyword evidence="2" id="KW-0547">Nucleotide-binding</keyword>
<dbReference type="InterPro" id="IPR006905">
    <property type="entry name" value="Flavin_halogenase"/>
</dbReference>
<dbReference type="PANTHER" id="PTHR43747">
    <property type="entry name" value="FAD-BINDING PROTEIN"/>
    <property type="match status" value="1"/>
</dbReference>
<keyword evidence="2" id="KW-0285">Flavoprotein</keyword>
<feature type="binding site" evidence="2">
    <location>
        <position position="337"/>
    </location>
    <ligand>
        <name>FAD</name>
        <dbReference type="ChEBI" id="CHEBI:57692"/>
    </ligand>
</feature>
<comment type="caution">
    <text evidence="3">The sequence shown here is derived from an EMBL/GenBank/DDBJ whole genome shotgun (WGS) entry which is preliminary data.</text>
</comment>
<gene>
    <name evidence="3" type="ORF">DEP91_02015</name>
</gene>
<dbReference type="GO" id="GO:0000166">
    <property type="term" value="F:nucleotide binding"/>
    <property type="evidence" value="ECO:0007669"/>
    <property type="project" value="UniProtKB-KW"/>
</dbReference>
<reference evidence="3 4" key="1">
    <citation type="journal article" date="2018" name="Nat. Biotechnol.">
        <title>A standardized bacterial taxonomy based on genome phylogeny substantially revises the tree of life.</title>
        <authorList>
            <person name="Parks D.H."/>
            <person name="Chuvochina M."/>
            <person name="Waite D.W."/>
            <person name="Rinke C."/>
            <person name="Skarshewski A."/>
            <person name="Chaumeil P.A."/>
            <person name="Hugenholtz P."/>
        </authorList>
    </citation>
    <scope>NUCLEOTIDE SEQUENCE [LARGE SCALE GENOMIC DNA]</scope>
    <source>
        <strain evidence="3">UBA9015</strain>
    </source>
</reference>
<feature type="active site" evidence="1">
    <location>
        <position position="82"/>
    </location>
</feature>
<dbReference type="InterPro" id="IPR033856">
    <property type="entry name" value="Trp_halogen"/>
</dbReference>
<dbReference type="Proteomes" id="UP000262699">
    <property type="component" value="Unassembled WGS sequence"/>
</dbReference>
<accession>A0A3D0WAC8</accession>
<feature type="binding site" evidence="2">
    <location>
        <begin position="16"/>
        <end position="19"/>
    </location>
    <ligand>
        <name>FAD</name>
        <dbReference type="ChEBI" id="CHEBI:57692"/>
    </ligand>
</feature>
<dbReference type="InterPro" id="IPR036188">
    <property type="entry name" value="FAD/NAD-bd_sf"/>
</dbReference>
<proteinExistence type="predicted"/>
<dbReference type="AlphaFoldDB" id="A0A3D0WAC8"/>
<dbReference type="SUPFAM" id="SSF51905">
    <property type="entry name" value="FAD/NAD(P)-binding domain"/>
    <property type="match status" value="1"/>
</dbReference>
<dbReference type="GO" id="GO:0004497">
    <property type="term" value="F:monooxygenase activity"/>
    <property type="evidence" value="ECO:0007669"/>
    <property type="project" value="InterPro"/>
</dbReference>